<evidence type="ECO:0008006" key="6">
    <source>
        <dbReference type="Google" id="ProtNLM"/>
    </source>
</evidence>
<reference evidence="4" key="1">
    <citation type="journal article" date="2023" name="Mol. Biol. Evol.">
        <title>Third-Generation Sequencing Reveals the Adaptive Role of the Epigenome in Three Deep-Sea Polychaetes.</title>
        <authorList>
            <person name="Perez M."/>
            <person name="Aroh O."/>
            <person name="Sun Y."/>
            <person name="Lan Y."/>
            <person name="Juniper S.K."/>
            <person name="Young C.R."/>
            <person name="Angers B."/>
            <person name="Qian P.Y."/>
        </authorList>
    </citation>
    <scope>NUCLEOTIDE SEQUENCE</scope>
    <source>
        <strain evidence="4">P08H-3</strain>
    </source>
</reference>
<evidence type="ECO:0000256" key="1">
    <source>
        <dbReference type="ARBA" id="ARBA00007818"/>
    </source>
</evidence>
<name>A0AAD9JD10_9ANNE</name>
<dbReference type="Proteomes" id="UP001208570">
    <property type="component" value="Unassembled WGS sequence"/>
</dbReference>
<gene>
    <name evidence="4" type="ORF">LSH36_384g01036</name>
</gene>
<sequence>MVKIGLQIKAQLQNVTDLTPEGEDFRWYLKLRCVNCGDETPEYVYLTQLESQPLKGGRGRASLVIKCKLCARENSIDIVKDSIKQYTAEDTNKFKTIIVFDCRGVEPIAFDARIGWTAKGEETVTVFPEVDLSQGEWCDYDEKASEPVSIEELQHQFVKA</sequence>
<dbReference type="PANTHER" id="PTHR12857">
    <property type="entry name" value="CXXC MOTIF CONTAINING ZINC BINDING PROTEIN"/>
    <property type="match status" value="1"/>
</dbReference>
<evidence type="ECO:0000313" key="4">
    <source>
        <dbReference type="EMBL" id="KAK2150874.1"/>
    </source>
</evidence>
<accession>A0AAD9JD10</accession>
<proteinExistence type="inferred from homology"/>
<dbReference type="GO" id="GO:0008270">
    <property type="term" value="F:zinc ion binding"/>
    <property type="evidence" value="ECO:0007669"/>
    <property type="project" value="TreeGrafter"/>
</dbReference>
<comment type="caution">
    <text evidence="4">The sequence shown here is derived from an EMBL/GenBank/DDBJ whole genome shotgun (WGS) entry which is preliminary data.</text>
</comment>
<dbReference type="EMBL" id="JAODUP010000384">
    <property type="protein sequence ID" value="KAK2150874.1"/>
    <property type="molecule type" value="Genomic_DNA"/>
</dbReference>
<organism evidence="4 5">
    <name type="scientific">Paralvinella palmiformis</name>
    <dbReference type="NCBI Taxonomy" id="53620"/>
    <lineage>
        <taxon>Eukaryota</taxon>
        <taxon>Metazoa</taxon>
        <taxon>Spiralia</taxon>
        <taxon>Lophotrochozoa</taxon>
        <taxon>Annelida</taxon>
        <taxon>Polychaeta</taxon>
        <taxon>Sedentaria</taxon>
        <taxon>Canalipalpata</taxon>
        <taxon>Terebellida</taxon>
        <taxon>Terebelliformia</taxon>
        <taxon>Alvinellidae</taxon>
        <taxon>Paralvinella</taxon>
    </lineage>
</organism>
<dbReference type="AlphaFoldDB" id="A0AAD9JD10"/>
<dbReference type="PANTHER" id="PTHR12857:SF0">
    <property type="entry name" value="CXXC MOTIF CONTAINING ZINC BINDING PROTEIN"/>
    <property type="match status" value="1"/>
</dbReference>
<keyword evidence="3" id="KW-0862">Zinc</keyword>
<evidence type="ECO:0000313" key="5">
    <source>
        <dbReference type="Proteomes" id="UP001208570"/>
    </source>
</evidence>
<keyword evidence="2" id="KW-0479">Metal-binding</keyword>
<comment type="similarity">
    <text evidence="1">Belongs to the UPF0587 family.</text>
</comment>
<dbReference type="InterPro" id="IPR008584">
    <property type="entry name" value="CXXC_Zn-binding_euk"/>
</dbReference>
<evidence type="ECO:0000256" key="3">
    <source>
        <dbReference type="ARBA" id="ARBA00022833"/>
    </source>
</evidence>
<evidence type="ECO:0000256" key="2">
    <source>
        <dbReference type="ARBA" id="ARBA00022723"/>
    </source>
</evidence>
<dbReference type="SUPFAM" id="SSF141678">
    <property type="entry name" value="MAL13P1.257-like"/>
    <property type="match status" value="1"/>
</dbReference>
<protein>
    <recommendedName>
        <fullName evidence="6">CXXC motif containing zinc binding protein</fullName>
    </recommendedName>
</protein>
<dbReference type="Pfam" id="PF05907">
    <property type="entry name" value="CXXC_Zn-b_euk"/>
    <property type="match status" value="1"/>
</dbReference>
<keyword evidence="5" id="KW-1185">Reference proteome</keyword>